<feature type="region of interest" description="Disordered" evidence="4">
    <location>
        <begin position="1"/>
        <end position="20"/>
    </location>
</feature>
<organism evidence="6 7">
    <name type="scientific">Ramlibacter henchirensis</name>
    <dbReference type="NCBI Taxonomy" id="204072"/>
    <lineage>
        <taxon>Bacteria</taxon>
        <taxon>Pseudomonadati</taxon>
        <taxon>Pseudomonadota</taxon>
        <taxon>Betaproteobacteria</taxon>
        <taxon>Burkholderiales</taxon>
        <taxon>Comamonadaceae</taxon>
        <taxon>Ramlibacter</taxon>
    </lineage>
</organism>
<keyword evidence="1 2" id="KW-0413">Isomerase</keyword>
<keyword evidence="7" id="KW-1185">Reference proteome</keyword>
<dbReference type="GO" id="GO:0046487">
    <property type="term" value="P:glyoxylate metabolic process"/>
    <property type="evidence" value="ECO:0007669"/>
    <property type="project" value="TreeGrafter"/>
</dbReference>
<dbReference type="PANTHER" id="PTHR43489">
    <property type="entry name" value="ISOMERASE"/>
    <property type="match status" value="1"/>
</dbReference>
<gene>
    <name evidence="6" type="ORF">EZ313_14920</name>
</gene>
<comment type="caution">
    <text evidence="6">The sequence shown here is derived from an EMBL/GenBank/DDBJ whole genome shotgun (WGS) entry which is preliminary data.</text>
</comment>
<evidence type="ECO:0000313" key="6">
    <source>
        <dbReference type="EMBL" id="TFZ02550.1"/>
    </source>
</evidence>
<feature type="active site" description="Proton donor/acceptor" evidence="3">
    <location>
        <position position="164"/>
    </location>
</feature>
<dbReference type="InterPro" id="IPR026040">
    <property type="entry name" value="HyI-like"/>
</dbReference>
<dbReference type="SUPFAM" id="SSF51658">
    <property type="entry name" value="Xylose isomerase-like"/>
    <property type="match status" value="1"/>
</dbReference>
<sequence>MRAHKVGPTETAPMSTAPGDKRMLRFDPNLRWLFTELPMWDRYAAAARAGFSGVEVAFPYEYPARELKRLLDDNGLTLVQILAPVDWEGGSRGIAALPEKAAESRKSIETAIEYSVAVGKPMVHVLAGNLGPEHDPAACMDAFKKNLEFAAQLAAPEGITIIIEPVCNARFPAYLYSRLAEGVAIIDELGKPNIKLCFDTYHVQMQEGALTERLRQVYPYMGHMQIGNTPGRNQPGAGELDFGYIFRTLEELGWDRWVGCEYAPTGSTLDSIGWHEPFRRRA</sequence>
<dbReference type="GO" id="GO:0008903">
    <property type="term" value="F:hydroxypyruvate isomerase activity"/>
    <property type="evidence" value="ECO:0007669"/>
    <property type="project" value="TreeGrafter"/>
</dbReference>
<dbReference type="Gene3D" id="3.20.20.150">
    <property type="entry name" value="Divalent-metal-dependent TIM barrel enzymes"/>
    <property type="match status" value="1"/>
</dbReference>
<reference evidence="6 7" key="1">
    <citation type="submission" date="2019-03" db="EMBL/GenBank/DDBJ databases">
        <title>Ramlibacter henchirensis DSM 14656, whole genome shotgun sequence.</title>
        <authorList>
            <person name="Zhang X."/>
            <person name="Feng G."/>
            <person name="Zhu H."/>
        </authorList>
    </citation>
    <scope>NUCLEOTIDE SEQUENCE [LARGE SCALE GENOMIC DNA]</scope>
    <source>
        <strain evidence="6 7">DSM 14656</strain>
    </source>
</reference>
<dbReference type="InterPro" id="IPR050417">
    <property type="entry name" value="Sugar_Epim/Isomerase"/>
</dbReference>
<evidence type="ECO:0000256" key="2">
    <source>
        <dbReference type="PIRNR" id="PIRNR006241"/>
    </source>
</evidence>
<dbReference type="Pfam" id="PF01261">
    <property type="entry name" value="AP_endonuc_2"/>
    <property type="match status" value="1"/>
</dbReference>
<feature type="domain" description="Xylose isomerase-like TIM barrel" evidence="5">
    <location>
        <begin position="44"/>
        <end position="274"/>
    </location>
</feature>
<evidence type="ECO:0000256" key="3">
    <source>
        <dbReference type="PIRSR" id="PIRSR006241-50"/>
    </source>
</evidence>
<accession>A0A4Z0BW16</accession>
<evidence type="ECO:0000256" key="4">
    <source>
        <dbReference type="SAM" id="MobiDB-lite"/>
    </source>
</evidence>
<evidence type="ECO:0000259" key="5">
    <source>
        <dbReference type="Pfam" id="PF01261"/>
    </source>
</evidence>
<dbReference type="AlphaFoldDB" id="A0A4Z0BW16"/>
<dbReference type="Proteomes" id="UP000298180">
    <property type="component" value="Unassembled WGS sequence"/>
</dbReference>
<evidence type="ECO:0000313" key="7">
    <source>
        <dbReference type="Proteomes" id="UP000298180"/>
    </source>
</evidence>
<name>A0A4Z0BW16_9BURK</name>
<dbReference type="OrthoDB" id="9786584at2"/>
<dbReference type="InterPro" id="IPR013022">
    <property type="entry name" value="Xyl_isomerase-like_TIM-brl"/>
</dbReference>
<keyword evidence="6" id="KW-0670">Pyruvate</keyword>
<proteinExistence type="inferred from homology"/>
<protein>
    <submittedName>
        <fullName evidence="6">Hydroxypyruvate isomerase</fullName>
    </submittedName>
</protein>
<dbReference type="EMBL" id="SMLM01000002">
    <property type="protein sequence ID" value="TFZ02550.1"/>
    <property type="molecule type" value="Genomic_DNA"/>
</dbReference>
<evidence type="ECO:0000256" key="1">
    <source>
        <dbReference type="ARBA" id="ARBA00023235"/>
    </source>
</evidence>
<feature type="active site" description="Proton donor/acceptor" evidence="3">
    <location>
        <position position="261"/>
    </location>
</feature>
<dbReference type="InterPro" id="IPR036237">
    <property type="entry name" value="Xyl_isomerase-like_sf"/>
</dbReference>
<dbReference type="PANTHER" id="PTHR43489:SF6">
    <property type="entry name" value="HYDROXYPYRUVATE ISOMERASE-RELATED"/>
    <property type="match status" value="1"/>
</dbReference>
<comment type="similarity">
    <text evidence="2">Belongs to the hyi family.</text>
</comment>
<dbReference type="PIRSF" id="PIRSF006241">
    <property type="entry name" value="HyI"/>
    <property type="match status" value="1"/>
</dbReference>